<dbReference type="InterPro" id="IPR026444">
    <property type="entry name" value="Secre_tail"/>
</dbReference>
<evidence type="ECO:0000256" key="5">
    <source>
        <dbReference type="ARBA" id="ARBA00022824"/>
    </source>
</evidence>
<dbReference type="EMBL" id="JAUFQS010000013">
    <property type="protein sequence ID" value="MDN3688895.1"/>
    <property type="molecule type" value="Genomic_DNA"/>
</dbReference>
<dbReference type="Gene3D" id="2.60.120.200">
    <property type="match status" value="1"/>
</dbReference>
<dbReference type="Pfam" id="PF11721">
    <property type="entry name" value="Malectin"/>
    <property type="match status" value="2"/>
</dbReference>
<feature type="domain" description="Malectin" evidence="11">
    <location>
        <begin position="433"/>
        <end position="565"/>
    </location>
</feature>
<feature type="region of interest" description="Disordered" evidence="10">
    <location>
        <begin position="394"/>
        <end position="424"/>
    </location>
</feature>
<comment type="subcellular location">
    <subcellularLocation>
        <location evidence="1">Endoplasmic reticulum membrane</location>
        <topology evidence="1">Single-pass type I membrane protein</topology>
    </subcellularLocation>
</comment>
<keyword evidence="3" id="KW-0812">Transmembrane</keyword>
<protein>
    <submittedName>
        <fullName evidence="13">Malectin domain-containing carbohydrate-binding protein</fullName>
    </submittedName>
</protein>
<dbReference type="PANTHER" id="PTHR13460">
    <property type="match status" value="1"/>
</dbReference>
<dbReference type="Gene3D" id="2.60.120.430">
    <property type="entry name" value="Galactose-binding lectin"/>
    <property type="match status" value="2"/>
</dbReference>
<evidence type="ECO:0000313" key="13">
    <source>
        <dbReference type="EMBL" id="MDN3688895.1"/>
    </source>
</evidence>
<keyword evidence="8" id="KW-0325">Glycoprotein</keyword>
<dbReference type="Proteomes" id="UP001236663">
    <property type="component" value="Unassembled WGS sequence"/>
</dbReference>
<dbReference type="Pfam" id="PF17957">
    <property type="entry name" value="Big_7"/>
    <property type="match status" value="1"/>
</dbReference>
<dbReference type="InterPro" id="IPR021720">
    <property type="entry name" value="Malectin_dom"/>
</dbReference>
<evidence type="ECO:0000256" key="8">
    <source>
        <dbReference type="ARBA" id="ARBA00023180"/>
    </source>
</evidence>
<feature type="compositionally biased region" description="Low complexity" evidence="10">
    <location>
        <begin position="79"/>
        <end position="92"/>
    </location>
</feature>
<keyword evidence="14" id="KW-1185">Reference proteome</keyword>
<dbReference type="PANTHER" id="PTHR13460:SF0">
    <property type="entry name" value="MALECTIN"/>
    <property type="match status" value="1"/>
</dbReference>
<accession>A0ABT8C8P3</accession>
<reference evidence="14" key="1">
    <citation type="journal article" date="2019" name="Int. J. Syst. Evol. Microbiol.">
        <title>The Global Catalogue of Microorganisms (GCM) 10K type strain sequencing project: providing services to taxonomists for standard genome sequencing and annotation.</title>
        <authorList>
            <consortium name="The Broad Institute Genomics Platform"/>
            <consortium name="The Broad Institute Genome Sequencing Center for Infectious Disease"/>
            <person name="Wu L."/>
            <person name="Ma J."/>
        </authorList>
    </citation>
    <scope>NUCLEOTIDE SEQUENCE [LARGE SCALE GENOMIC DNA]</scope>
    <source>
        <strain evidence="14">CECT 7706</strain>
    </source>
</reference>
<sequence length="850" mass="94614">MKPKTNLLNFKLFKHKKTLFKLVFLAFPLIMIGNGNKAYAYYFQNDTPKNTLGKELWTAGHEGGNQNEWSLNGGGGEFNSGSGNSSVSTDVSRSGNYSLKMSINTTNGGGHGTRNFRWSELGDHDDLIFTQYFYFPNRIDLDRNNDWFNLIQTKGVKFAPGGAGTGPDQINDPHFVLGLKVRGGAGSGGANFLVLSDLQKFWGSEPDVSWAAPAEIDLPVKTWVKIQMRIIQDRGDNGRILVWQDDQLIIDTKLRNTLRPEVDMNMFSINAYADQTYPTTTNVYLDDVSIHLPGTQEAPAPILPPSVNIVSPENNSTVISSTEVEIQAQANSANNTEITKVDFYVGNNIIGTSTNSPHSMKWSNSEAGTYKIKAVARDENNMVGESEEITLTITPPVPEVEEPEPQEPQIPTPDPTPDPNLSDGNPLINMNLGSTEGVIYNANSFEGEPRESIFPYNTYTYNQNSASQELLFQTERNAPDLRIEIPIENGIYKVITYHNELYFGINGPSATKGRRVFNIEIEGDLVKENLDLFSESGNKPLELAFENVEITDGKISIRMQASSNRATISGLTVIPQTESTDSGFEAYQQFINAGSSKDVFYKNEQYNGDDSYNTQATFENKNASVEELFQTERHSVNLKYAIPVPNGTYTVKTYHNELWFGHSGPSSQSGRRVYDILLEGEVVKNKFDLFEETGNNPAELIFNEITVKDGVLNLDLVAFSNRASISGIAITRTKASSGENLRVLSNETPNEVKSEELVTEYGETTESPRIYPNPASENVFVDLGLKAESYRYFVIHDMQGRLVNHFFTEYLSSDNGKYSIPVSDLKQGVYLVSLVDKNNDLEKFRLMVNP</sequence>
<keyword evidence="4" id="KW-0732">Signal</keyword>
<keyword evidence="7" id="KW-0472">Membrane</keyword>
<dbReference type="SUPFAM" id="SSF49785">
    <property type="entry name" value="Galactose-binding domain-like"/>
    <property type="match status" value="1"/>
</dbReference>
<feature type="domain" description="Secretion system C-terminal sorting" evidence="12">
    <location>
        <begin position="770"/>
        <end position="843"/>
    </location>
</feature>
<evidence type="ECO:0000256" key="1">
    <source>
        <dbReference type="ARBA" id="ARBA00004115"/>
    </source>
</evidence>
<evidence type="ECO:0000256" key="9">
    <source>
        <dbReference type="ARBA" id="ARBA00023277"/>
    </source>
</evidence>
<keyword evidence="5" id="KW-0256">Endoplasmic reticulum</keyword>
<dbReference type="InterPro" id="IPR025975">
    <property type="entry name" value="Polysacc_lyase"/>
</dbReference>
<dbReference type="NCBIfam" id="TIGR04183">
    <property type="entry name" value="Por_Secre_tail"/>
    <property type="match status" value="1"/>
</dbReference>
<evidence type="ECO:0000256" key="6">
    <source>
        <dbReference type="ARBA" id="ARBA00022989"/>
    </source>
</evidence>
<keyword evidence="6" id="KW-1133">Transmembrane helix</keyword>
<dbReference type="Gene3D" id="2.60.40.10">
    <property type="entry name" value="Immunoglobulins"/>
    <property type="match status" value="1"/>
</dbReference>
<name>A0ABT8C8P3_9BACT</name>
<dbReference type="Pfam" id="PF18962">
    <property type="entry name" value="Por_Secre_tail"/>
    <property type="match status" value="1"/>
</dbReference>
<dbReference type="Pfam" id="PF14099">
    <property type="entry name" value="Polysacc_lyase"/>
    <property type="match status" value="1"/>
</dbReference>
<comment type="similarity">
    <text evidence="2">Belongs to the malectin family.</text>
</comment>
<evidence type="ECO:0000259" key="12">
    <source>
        <dbReference type="Pfam" id="PF18962"/>
    </source>
</evidence>
<feature type="domain" description="Malectin" evidence="11">
    <location>
        <begin position="594"/>
        <end position="721"/>
    </location>
</feature>
<proteinExistence type="inferred from homology"/>
<evidence type="ECO:0000256" key="3">
    <source>
        <dbReference type="ARBA" id="ARBA00022692"/>
    </source>
</evidence>
<keyword evidence="9" id="KW-0119">Carbohydrate metabolism</keyword>
<evidence type="ECO:0000256" key="2">
    <source>
        <dbReference type="ARBA" id="ARBA00009141"/>
    </source>
</evidence>
<feature type="region of interest" description="Disordered" evidence="10">
    <location>
        <begin position="68"/>
        <end position="92"/>
    </location>
</feature>
<organism evidence="13 14">
    <name type="scientific">Cyclobacterium jeungdonense</name>
    <dbReference type="NCBI Taxonomy" id="708087"/>
    <lineage>
        <taxon>Bacteria</taxon>
        <taxon>Pseudomonadati</taxon>
        <taxon>Bacteroidota</taxon>
        <taxon>Cytophagia</taxon>
        <taxon>Cytophagales</taxon>
        <taxon>Cyclobacteriaceae</taxon>
        <taxon>Cyclobacterium</taxon>
    </lineage>
</organism>
<evidence type="ECO:0000256" key="10">
    <source>
        <dbReference type="SAM" id="MobiDB-lite"/>
    </source>
</evidence>
<dbReference type="RefSeq" id="WP_163385606.1">
    <property type="nucleotide sequence ID" value="NZ_JAUFQS010000013.1"/>
</dbReference>
<feature type="compositionally biased region" description="Pro residues" evidence="10">
    <location>
        <begin position="406"/>
        <end position="418"/>
    </location>
</feature>
<gene>
    <name evidence="13" type="ORF">QWZ15_13730</name>
</gene>
<evidence type="ECO:0000256" key="7">
    <source>
        <dbReference type="ARBA" id="ARBA00023136"/>
    </source>
</evidence>
<comment type="caution">
    <text evidence="13">The sequence shown here is derived from an EMBL/GenBank/DDBJ whole genome shotgun (WGS) entry which is preliminary data.</text>
</comment>
<evidence type="ECO:0000256" key="4">
    <source>
        <dbReference type="ARBA" id="ARBA00022729"/>
    </source>
</evidence>
<evidence type="ECO:0000313" key="14">
    <source>
        <dbReference type="Proteomes" id="UP001236663"/>
    </source>
</evidence>
<dbReference type="InterPro" id="IPR008979">
    <property type="entry name" value="Galactose-bd-like_sf"/>
</dbReference>
<dbReference type="InterPro" id="IPR013783">
    <property type="entry name" value="Ig-like_fold"/>
</dbReference>
<dbReference type="InterPro" id="IPR039155">
    <property type="entry name" value="MLEC"/>
</dbReference>
<evidence type="ECO:0000259" key="11">
    <source>
        <dbReference type="Pfam" id="PF11721"/>
    </source>
</evidence>